<keyword evidence="2" id="KW-1185">Reference proteome</keyword>
<dbReference type="EMBL" id="JAWZYT010000201">
    <property type="protein sequence ID" value="KAK4326721.1"/>
    <property type="molecule type" value="Genomic_DNA"/>
</dbReference>
<reference evidence="1" key="1">
    <citation type="submission" date="2023-11" db="EMBL/GenBank/DDBJ databases">
        <title>Genome assemblies of two species of porcelain crab, Petrolisthes cinctipes and Petrolisthes manimaculis (Anomura: Porcellanidae).</title>
        <authorList>
            <person name="Angst P."/>
        </authorList>
    </citation>
    <scope>NUCLEOTIDE SEQUENCE</scope>
    <source>
        <strain evidence="1">PB745_02</strain>
        <tissue evidence="1">Gill</tissue>
    </source>
</reference>
<proteinExistence type="predicted"/>
<dbReference type="Proteomes" id="UP001292094">
    <property type="component" value="Unassembled WGS sequence"/>
</dbReference>
<name>A0AAE1UN61_9EUCA</name>
<protein>
    <submittedName>
        <fullName evidence="1">Uncharacterized protein</fullName>
    </submittedName>
</protein>
<organism evidence="1 2">
    <name type="scientific">Petrolisthes manimaculis</name>
    <dbReference type="NCBI Taxonomy" id="1843537"/>
    <lineage>
        <taxon>Eukaryota</taxon>
        <taxon>Metazoa</taxon>
        <taxon>Ecdysozoa</taxon>
        <taxon>Arthropoda</taxon>
        <taxon>Crustacea</taxon>
        <taxon>Multicrustacea</taxon>
        <taxon>Malacostraca</taxon>
        <taxon>Eumalacostraca</taxon>
        <taxon>Eucarida</taxon>
        <taxon>Decapoda</taxon>
        <taxon>Pleocyemata</taxon>
        <taxon>Anomura</taxon>
        <taxon>Galatheoidea</taxon>
        <taxon>Porcellanidae</taxon>
        <taxon>Petrolisthes</taxon>
    </lineage>
</organism>
<evidence type="ECO:0000313" key="2">
    <source>
        <dbReference type="Proteomes" id="UP001292094"/>
    </source>
</evidence>
<accession>A0AAE1UN61</accession>
<sequence>MRLIRQLASTDVECHWDREQEEALDKIGNLVTSSSVLAWFDLKKYIVIHRDDSQTEYRPGKEKNIADFLSWTHLPESEGGQEQLLGDGYTLVDEDLNS</sequence>
<evidence type="ECO:0000313" key="1">
    <source>
        <dbReference type="EMBL" id="KAK4326721.1"/>
    </source>
</evidence>
<comment type="caution">
    <text evidence="1">The sequence shown here is derived from an EMBL/GenBank/DDBJ whole genome shotgun (WGS) entry which is preliminary data.</text>
</comment>
<gene>
    <name evidence="1" type="ORF">Pmani_002740</name>
</gene>
<dbReference type="AlphaFoldDB" id="A0AAE1UN61"/>